<dbReference type="Gene3D" id="2.130.10.130">
    <property type="entry name" value="Integrin alpha, N-terminal"/>
    <property type="match status" value="1"/>
</dbReference>
<dbReference type="InterPro" id="IPR049283">
    <property type="entry name" value="DUF6851"/>
</dbReference>
<dbReference type="InterPro" id="IPR026444">
    <property type="entry name" value="Secre_tail"/>
</dbReference>
<dbReference type="Gene3D" id="1.10.606.10">
    <property type="entry name" value="Vanadium-containing Chloroperoxidase, domain 2"/>
    <property type="match status" value="1"/>
</dbReference>
<feature type="domain" description="DUF6851" evidence="5">
    <location>
        <begin position="676"/>
        <end position="826"/>
    </location>
</feature>
<organism evidence="6 7">
    <name type="scientific">Winogradskyella bathintestinalis</name>
    <dbReference type="NCBI Taxonomy" id="3035208"/>
    <lineage>
        <taxon>Bacteria</taxon>
        <taxon>Pseudomonadati</taxon>
        <taxon>Bacteroidota</taxon>
        <taxon>Flavobacteriia</taxon>
        <taxon>Flavobacteriales</taxon>
        <taxon>Flavobacteriaceae</taxon>
        <taxon>Winogradskyella</taxon>
    </lineage>
</organism>
<dbReference type="NCBIfam" id="TIGR04183">
    <property type="entry name" value="Por_Secre_tail"/>
    <property type="match status" value="1"/>
</dbReference>
<accession>A0ABT7ZYE0</accession>
<keyword evidence="7" id="KW-1185">Reference proteome</keyword>
<dbReference type="PANTHER" id="PTHR16026:SF0">
    <property type="entry name" value="CARTILAGE ACIDIC PROTEIN 1"/>
    <property type="match status" value="1"/>
</dbReference>
<dbReference type="InterPro" id="IPR013517">
    <property type="entry name" value="FG-GAP"/>
</dbReference>
<dbReference type="InterPro" id="IPR011519">
    <property type="entry name" value="UnbV_ASPIC"/>
</dbReference>
<proteinExistence type="predicted"/>
<dbReference type="SUPFAM" id="SSF48317">
    <property type="entry name" value="Acid phosphatase/Vanadium-dependent haloperoxidase"/>
    <property type="match status" value="1"/>
</dbReference>
<feature type="domain" description="Secretion system C-terminal sorting" evidence="4">
    <location>
        <begin position="1273"/>
        <end position="1341"/>
    </location>
</feature>
<dbReference type="RefSeq" id="WP_290207617.1">
    <property type="nucleotide sequence ID" value="NZ_JASDDK010000007.1"/>
</dbReference>
<protein>
    <submittedName>
        <fullName evidence="6">FG-GAP-like repeat-containing protein</fullName>
    </submittedName>
</protein>
<dbReference type="InterPro" id="IPR016119">
    <property type="entry name" value="Br/Cl_peroxidase_C"/>
</dbReference>
<dbReference type="Pfam" id="PF21167">
    <property type="entry name" value="DUF6851"/>
    <property type="match status" value="1"/>
</dbReference>
<dbReference type="Pfam" id="PF18962">
    <property type="entry name" value="Por_Secre_tail"/>
    <property type="match status" value="1"/>
</dbReference>
<feature type="domain" description="ASPIC/UnbV" evidence="3">
    <location>
        <begin position="446"/>
        <end position="511"/>
    </location>
</feature>
<evidence type="ECO:0000313" key="6">
    <source>
        <dbReference type="EMBL" id="MDN3493931.1"/>
    </source>
</evidence>
<dbReference type="EMBL" id="JASDDK010000007">
    <property type="protein sequence ID" value="MDN3493931.1"/>
    <property type="molecule type" value="Genomic_DNA"/>
</dbReference>
<evidence type="ECO:0000259" key="3">
    <source>
        <dbReference type="Pfam" id="PF07593"/>
    </source>
</evidence>
<evidence type="ECO:0000256" key="2">
    <source>
        <dbReference type="SAM" id="SignalP"/>
    </source>
</evidence>
<comment type="caution">
    <text evidence="6">The sequence shown here is derived from an EMBL/GenBank/DDBJ whole genome shotgun (WGS) entry which is preliminary data.</text>
</comment>
<reference evidence="6 7" key="1">
    <citation type="journal article" date="2023" name="Int. J. Syst. Evol. Microbiol.">
        <title>Winogradskyella bathintestinalis sp. nov., isolated from the intestine of the deep-sea loosejaw dragonfish, Malacosteus niger.</title>
        <authorList>
            <person name="Uniacke-Lowe S."/>
            <person name="Johnson C.N."/>
            <person name="Stanton C."/>
            <person name="Hill C."/>
            <person name="Ross P."/>
        </authorList>
    </citation>
    <scope>NUCLEOTIDE SEQUENCE [LARGE SCALE GENOMIC DNA]</scope>
    <source>
        <strain evidence="6 7">APC 3343</strain>
    </source>
</reference>
<dbReference type="Pfam" id="PF13517">
    <property type="entry name" value="FG-GAP_3"/>
    <property type="match status" value="2"/>
</dbReference>
<dbReference type="InterPro" id="IPR036938">
    <property type="entry name" value="PAP2/HPO_sf"/>
</dbReference>
<gene>
    <name evidence="6" type="ORF">QMA06_14500</name>
</gene>
<dbReference type="CDD" id="cd03398">
    <property type="entry name" value="PAP2_haloperoxidase"/>
    <property type="match status" value="1"/>
</dbReference>
<dbReference type="Pfam" id="PF07593">
    <property type="entry name" value="UnbV_ASPIC"/>
    <property type="match status" value="1"/>
</dbReference>
<feature type="signal peptide" evidence="2">
    <location>
        <begin position="1"/>
        <end position="27"/>
    </location>
</feature>
<evidence type="ECO:0000313" key="7">
    <source>
        <dbReference type="Proteomes" id="UP001231197"/>
    </source>
</evidence>
<evidence type="ECO:0000259" key="5">
    <source>
        <dbReference type="Pfam" id="PF21167"/>
    </source>
</evidence>
<name>A0ABT7ZYE0_9FLAO</name>
<dbReference type="PANTHER" id="PTHR16026">
    <property type="entry name" value="CARTILAGE ACIDIC PROTEIN 1"/>
    <property type="match status" value="1"/>
</dbReference>
<feature type="chain" id="PRO_5045251296" evidence="2">
    <location>
        <begin position="28"/>
        <end position="1344"/>
    </location>
</feature>
<dbReference type="SUPFAM" id="SSF69318">
    <property type="entry name" value="Integrin alpha N-terminal domain"/>
    <property type="match status" value="1"/>
</dbReference>
<dbReference type="InterPro" id="IPR028994">
    <property type="entry name" value="Integrin_alpha_N"/>
</dbReference>
<sequence>MNKKLHYLKSLSLFLFIGLISSNQLYSQTFNRVENLVGLGQLAENNGVAVADFDGDNDLDIFVVAKSKDNPIRPKTISRLFENNNNGTFTDITESAGFEDLLLPEEGGDDYFGLSGNKNGAFWGDYNNDGFPDLFLTYSFKVQLWQNLGDGTFDNITENAGFPATNACQNTGATWFDYNNDGFLDIYINDWNACESNRLYKNNGDGTFTNVTVSSEIQANEGLASYTAFPFDFNEDGFMDLLVSNDLSDPNSLFINNNGATFNDQAQNYGLATAGDDMAITFGDYNNDGDFDIFITAIENNFFLENSGDNTFIELADNLNVGNTDWAWGTKFSDFDLDGDEDVFIANGFDFFESGADPNFYFRNLTVEGEVTFEDASAELGLNEMTISVEAMDWDYDNDGDLDLFVSNSDRPSFLYENEILNFNDEDTSLHWFKIQLQGTTSNRDAIGTIITLTTVNGTLKRYHAGVGLLSQSLKPVHFGLNDATEITELQIKWPSGIIETYNNLDANVTIKAIEGQGIHVLDIIPSQKISGCTDVLSCSYNPEATLDDGSCTYIESNTIVGDVSSYFLSTDVYSYALNSGSTANWSVSGGEILSGQGTDTITVKWHLQETGTITVSEVGAQCNSMATSIQISLGLDELPENISIARLWNEVLLESIRRDYARPTIHARNLFHASVAMYDIWAIYDNEARPYLIGNTLNGFTSTLEDFVPAESIENSRKTAISYAMYRLLSHRFQNSPNILISQETLDMIMDKLGYDTAMTSLLYDDGDAGAFGNFVGQTLIDYGLGDGSREATDYDNGYYQPVNEPYVFNAFYNPPINDPNRWQPLGLDTFIDQSGNVIEGTVIPFLSPEWGNVHTFALNDEDKVTYERDGQTFNVYHDPLNPPNLSTENTPEGEAYKWGFSMVSVWQSHLDPSDNVMWDISPSSIGNVDISTFPTNYADYPNFYDFFEGGTSSNGHAINPVTGNPYETNVVPRGDYTRVLAEFWADGPDSETPPGHWFTLLNYVSDHPDFEKRFEGEGQILDPLEWDVKTYFVLGGGMHDSAISAWSIKGWYDYIRPISALRFMAQRGQSTDPSLDNYDVAGIELIDGYIEVIEEGDPLAGNFNQFVGKIKLYTWLGHDAIGNTETDQAGVGWVLADEWFPYQRPTFVTPPFAGFVSGHSTYSRAAAELMTMMTGDEFFPGGLGEFVAKKNEFLVFEEGPSEDVVLQWATYRDASDQTSLSRIWGGIHPPADDIPGRFIGQAVAEDVFSFAVPYFTGTLSVEEFDDKNQKIYPNPTTNRELFITNTTNSDVIEVFDIRGRKIEITKTFHALTSTSNIKLHSAATGLYLLKVNNNSEMIVVKD</sequence>
<dbReference type="InterPro" id="IPR027039">
    <property type="entry name" value="Crtac1"/>
</dbReference>
<keyword evidence="1 2" id="KW-0732">Signal</keyword>
<evidence type="ECO:0000256" key="1">
    <source>
        <dbReference type="ARBA" id="ARBA00022729"/>
    </source>
</evidence>
<dbReference type="Proteomes" id="UP001231197">
    <property type="component" value="Unassembled WGS sequence"/>
</dbReference>
<evidence type="ECO:0000259" key="4">
    <source>
        <dbReference type="Pfam" id="PF18962"/>
    </source>
</evidence>